<proteinExistence type="predicted"/>
<evidence type="ECO:0000313" key="2">
    <source>
        <dbReference type="Proteomes" id="UP000005732"/>
    </source>
</evidence>
<dbReference type="HOGENOM" id="CLU_3295477_0_0_5"/>
<dbReference type="Proteomes" id="UP000005732">
    <property type="component" value="Unassembled WGS sequence"/>
</dbReference>
<sequence length="40" mass="4181">MGDDAGFVKENDTSFTAVAARNWKAAAGTVAIPLRSVSRV</sequence>
<gene>
    <name evidence="1" type="ORF">Rleg4DRAFT_2174</name>
</gene>
<reference evidence="1 2" key="1">
    <citation type="submission" date="2012-02" db="EMBL/GenBank/DDBJ databases">
        <title>Improved High-Quality Draft Sequence of Rhizobium leguminosarum bv. trifolii WSM2297.</title>
        <authorList>
            <consortium name="US DOE Joint Genome Institute"/>
            <person name="Lucas S."/>
            <person name="Han J."/>
            <person name="Lapidus A."/>
            <person name="Cheng J.-F."/>
            <person name="Goodwin L."/>
            <person name="Pitluck S."/>
            <person name="Peters L."/>
            <person name="Ovchinnikova G."/>
            <person name="Zhang X."/>
            <person name="Detter J.C."/>
            <person name="Han C."/>
            <person name="Tapia R."/>
            <person name="Land M."/>
            <person name="Hauser L."/>
            <person name="Kyrpides N."/>
            <person name="Ivanova N."/>
            <person name="Pagani I."/>
            <person name="Brau L."/>
            <person name="Yates R."/>
            <person name="O'Hara G."/>
            <person name="Rui T."/>
            <person name="Howieson J."/>
            <person name="Reeve W."/>
            <person name="Woyke T."/>
        </authorList>
    </citation>
    <scope>NUCLEOTIDE SEQUENCE [LARGE SCALE GENOMIC DNA]</scope>
    <source>
        <strain evidence="1 2">WSM2297</strain>
    </source>
</reference>
<evidence type="ECO:0000313" key="1">
    <source>
        <dbReference type="EMBL" id="EJC80543.1"/>
    </source>
</evidence>
<name>J0W5S6_RHILT</name>
<dbReference type="EMBL" id="JH719395">
    <property type="protein sequence ID" value="EJC80543.1"/>
    <property type="molecule type" value="Genomic_DNA"/>
</dbReference>
<dbReference type="AlphaFoldDB" id="J0W5S6"/>
<organism evidence="1 2">
    <name type="scientific">Rhizobium leguminosarum bv. trifolii WSM2297</name>
    <dbReference type="NCBI Taxonomy" id="754762"/>
    <lineage>
        <taxon>Bacteria</taxon>
        <taxon>Pseudomonadati</taxon>
        <taxon>Pseudomonadota</taxon>
        <taxon>Alphaproteobacteria</taxon>
        <taxon>Hyphomicrobiales</taxon>
        <taxon>Rhizobiaceae</taxon>
        <taxon>Rhizobium/Agrobacterium group</taxon>
        <taxon>Rhizobium</taxon>
    </lineage>
</organism>
<protein>
    <submittedName>
        <fullName evidence="1">Uncharacterized protein</fullName>
    </submittedName>
</protein>
<accession>J0W5S6</accession>